<comment type="caution">
    <text evidence="2">The sequence shown here is derived from an EMBL/GenBank/DDBJ whole genome shotgun (WGS) entry which is preliminary data.</text>
</comment>
<name>A0A5B7HZV5_PORTR</name>
<evidence type="ECO:0000256" key="1">
    <source>
        <dbReference type="SAM" id="MobiDB-lite"/>
    </source>
</evidence>
<dbReference type="Proteomes" id="UP000324222">
    <property type="component" value="Unassembled WGS sequence"/>
</dbReference>
<evidence type="ECO:0000313" key="3">
    <source>
        <dbReference type="Proteomes" id="UP000324222"/>
    </source>
</evidence>
<reference evidence="2 3" key="1">
    <citation type="submission" date="2019-05" db="EMBL/GenBank/DDBJ databases">
        <title>Another draft genome of Portunus trituberculatus and its Hox gene families provides insights of decapod evolution.</title>
        <authorList>
            <person name="Jeong J.-H."/>
            <person name="Song I."/>
            <person name="Kim S."/>
            <person name="Choi T."/>
            <person name="Kim D."/>
            <person name="Ryu S."/>
            <person name="Kim W."/>
        </authorList>
    </citation>
    <scope>NUCLEOTIDE SEQUENCE [LARGE SCALE GENOMIC DNA]</scope>
    <source>
        <tissue evidence="2">Muscle</tissue>
    </source>
</reference>
<feature type="region of interest" description="Disordered" evidence="1">
    <location>
        <begin position="1"/>
        <end position="72"/>
    </location>
</feature>
<dbReference type="EMBL" id="VSRR010041336">
    <property type="protein sequence ID" value="MPC75533.1"/>
    <property type="molecule type" value="Genomic_DNA"/>
</dbReference>
<protein>
    <submittedName>
        <fullName evidence="2">Uncharacterized protein</fullName>
    </submittedName>
</protein>
<gene>
    <name evidence="2" type="ORF">E2C01_069923</name>
</gene>
<evidence type="ECO:0000313" key="2">
    <source>
        <dbReference type="EMBL" id="MPC75533.1"/>
    </source>
</evidence>
<organism evidence="2 3">
    <name type="scientific">Portunus trituberculatus</name>
    <name type="common">Swimming crab</name>
    <name type="synonym">Neptunus trituberculatus</name>
    <dbReference type="NCBI Taxonomy" id="210409"/>
    <lineage>
        <taxon>Eukaryota</taxon>
        <taxon>Metazoa</taxon>
        <taxon>Ecdysozoa</taxon>
        <taxon>Arthropoda</taxon>
        <taxon>Crustacea</taxon>
        <taxon>Multicrustacea</taxon>
        <taxon>Malacostraca</taxon>
        <taxon>Eumalacostraca</taxon>
        <taxon>Eucarida</taxon>
        <taxon>Decapoda</taxon>
        <taxon>Pleocyemata</taxon>
        <taxon>Brachyura</taxon>
        <taxon>Eubrachyura</taxon>
        <taxon>Portunoidea</taxon>
        <taxon>Portunidae</taxon>
        <taxon>Portuninae</taxon>
        <taxon>Portunus</taxon>
    </lineage>
</organism>
<sequence length="72" mass="7961">MIHVGPRLCAHQHDAPRPCASRWKLKPEPRHLSPEGCPRTPGQGTGVGGVARERTGGEKRRREGEDNSVEDR</sequence>
<proteinExistence type="predicted"/>
<keyword evidence="3" id="KW-1185">Reference proteome</keyword>
<accession>A0A5B7HZV5</accession>
<dbReference type="AlphaFoldDB" id="A0A5B7HZV5"/>
<feature type="compositionally biased region" description="Basic and acidic residues" evidence="1">
    <location>
        <begin position="51"/>
        <end position="72"/>
    </location>
</feature>